<evidence type="ECO:0000256" key="5">
    <source>
        <dbReference type="ARBA" id="ARBA00048772"/>
    </source>
</evidence>
<evidence type="ECO:0000259" key="8">
    <source>
        <dbReference type="Pfam" id="PF02729"/>
    </source>
</evidence>
<dbReference type="InterPro" id="IPR006131">
    <property type="entry name" value="Asp_carbamoyltransf_Asp/Orn-bd"/>
</dbReference>
<comment type="caution">
    <text evidence="6">Lacks conserved residue(s) required for the propagation of feature annotation.</text>
</comment>
<reference evidence="9 10" key="1">
    <citation type="submission" date="2017-09" db="EMBL/GenBank/DDBJ databases">
        <title>Depth-based differentiation of microbial function through sediment-hosted aquifers and enrichment of novel symbionts in the deep terrestrial subsurface.</title>
        <authorList>
            <person name="Probst A.J."/>
            <person name="Ladd B."/>
            <person name="Jarett J.K."/>
            <person name="Geller-Mcgrath D.E."/>
            <person name="Sieber C.M."/>
            <person name="Emerson J.B."/>
            <person name="Anantharaman K."/>
            <person name="Thomas B.C."/>
            <person name="Malmstrom R."/>
            <person name="Stieglmeier M."/>
            <person name="Klingl A."/>
            <person name="Woyke T."/>
            <person name="Ryan C.M."/>
            <person name="Banfield J.F."/>
        </authorList>
    </citation>
    <scope>NUCLEOTIDE SEQUENCE [LARGE SCALE GENOMIC DNA]</scope>
    <source>
        <strain evidence="9">CG12_big_fil_rev_8_21_14_0_65_43_15</strain>
    </source>
</reference>
<dbReference type="PANTHER" id="PTHR45753:SF3">
    <property type="entry name" value="ORNITHINE TRANSCARBAMYLASE, MITOCHONDRIAL"/>
    <property type="match status" value="1"/>
</dbReference>
<feature type="binding site" evidence="6">
    <location>
        <begin position="128"/>
        <end position="131"/>
    </location>
    <ligand>
        <name>carbamoyl phosphate</name>
        <dbReference type="ChEBI" id="CHEBI:58228"/>
    </ligand>
</feature>
<sequence>MKKDLISIKDLSVDEIKHILAVTDKLKVSPKDTGTPLAGRSMGMIFQKPSNRTRVSFEVGMAQLGGHAIYLGPDTIKLGEREKTSDIANTLSRYLDILVARVFSHSDIVELAKHSTIPVINGLSDTEHPCQALADVYTIKEKAGSFKGVKLVFIGDGNNVLHSLLYACAKLGINFTVVTPKNYQPNREIYNQALLFTKDSGAKLELLNDPKAAVKGADFIYTDVWASMGQETQAKKKKKAFKGFCVNDRLVLLAKQNCKIMHCLPAHRGEEITDSVIDGPNSIVFDEAENRLHVQKAVLLWLLGEK</sequence>
<dbReference type="GO" id="GO:0019240">
    <property type="term" value="P:citrulline biosynthetic process"/>
    <property type="evidence" value="ECO:0007669"/>
    <property type="project" value="TreeGrafter"/>
</dbReference>
<dbReference type="Gene3D" id="3.40.50.1370">
    <property type="entry name" value="Aspartate/ornithine carbamoyltransferase"/>
    <property type="match status" value="2"/>
</dbReference>
<dbReference type="InterPro" id="IPR006132">
    <property type="entry name" value="Asp/Orn_carbamoyltranf_P-bd"/>
</dbReference>
<feature type="binding site" evidence="6">
    <location>
        <begin position="227"/>
        <end position="228"/>
    </location>
    <ligand>
        <name>L-ornithine</name>
        <dbReference type="ChEBI" id="CHEBI:46911"/>
    </ligand>
</feature>
<proteinExistence type="inferred from homology"/>
<evidence type="ECO:0000259" key="7">
    <source>
        <dbReference type="Pfam" id="PF00185"/>
    </source>
</evidence>
<keyword evidence="6" id="KW-0963">Cytoplasm</keyword>
<comment type="similarity">
    <text evidence="2 6">Belongs to the aspartate/ornithine carbamoyltransferase superfamily. OTCase family.</text>
</comment>
<dbReference type="PRINTS" id="PR00102">
    <property type="entry name" value="OTCASE"/>
</dbReference>
<dbReference type="InterPro" id="IPR006130">
    <property type="entry name" value="Asp/Orn_carbamoylTrfase"/>
</dbReference>
<feature type="domain" description="Aspartate/ornithine carbamoyltransferase carbamoyl-P binding" evidence="8">
    <location>
        <begin position="3"/>
        <end position="141"/>
    </location>
</feature>
<comment type="catalytic activity">
    <reaction evidence="5 6">
        <text>carbamoyl phosphate + L-ornithine = L-citrulline + phosphate + H(+)</text>
        <dbReference type="Rhea" id="RHEA:19513"/>
        <dbReference type="ChEBI" id="CHEBI:15378"/>
        <dbReference type="ChEBI" id="CHEBI:43474"/>
        <dbReference type="ChEBI" id="CHEBI:46911"/>
        <dbReference type="ChEBI" id="CHEBI:57743"/>
        <dbReference type="ChEBI" id="CHEBI:58228"/>
        <dbReference type="EC" id="2.1.3.3"/>
    </reaction>
</comment>
<evidence type="ECO:0000313" key="10">
    <source>
        <dbReference type="Proteomes" id="UP000231267"/>
    </source>
</evidence>
<dbReference type="PANTHER" id="PTHR45753">
    <property type="entry name" value="ORNITHINE CARBAMOYLTRANSFERASE, MITOCHONDRIAL"/>
    <property type="match status" value="1"/>
</dbReference>
<dbReference type="Pfam" id="PF00185">
    <property type="entry name" value="OTCace"/>
    <property type="match status" value="1"/>
</dbReference>
<dbReference type="GO" id="GO:0042450">
    <property type="term" value="P:L-arginine biosynthetic process via ornithine"/>
    <property type="evidence" value="ECO:0007669"/>
    <property type="project" value="UniProtKB-UniRule"/>
</dbReference>
<evidence type="ECO:0000256" key="4">
    <source>
        <dbReference type="ARBA" id="ARBA00022679"/>
    </source>
</evidence>
<protein>
    <recommendedName>
        <fullName evidence="3 6">Ornithine carbamoyltransferase</fullName>
        <shortName evidence="6">OTCase</shortName>
        <ecNumber evidence="3 6">2.1.3.3</ecNumber>
    </recommendedName>
</protein>
<feature type="binding site" evidence="6">
    <location>
        <position position="291"/>
    </location>
    <ligand>
        <name>carbamoyl phosphate</name>
        <dbReference type="ChEBI" id="CHEBI:58228"/>
    </ligand>
</feature>
<feature type="binding site" evidence="6">
    <location>
        <position position="101"/>
    </location>
    <ligand>
        <name>carbamoyl phosphate</name>
        <dbReference type="ChEBI" id="CHEBI:58228"/>
    </ligand>
</feature>
<gene>
    <name evidence="9" type="primary">argF</name>
    <name evidence="9" type="ORF">COW11_04745</name>
</gene>
<comment type="caution">
    <text evidence="9">The sequence shown here is derived from an EMBL/GenBank/DDBJ whole genome shotgun (WGS) entry which is preliminary data.</text>
</comment>
<dbReference type="PRINTS" id="PR00100">
    <property type="entry name" value="AOTCASE"/>
</dbReference>
<dbReference type="InterPro" id="IPR036901">
    <property type="entry name" value="Asp/Orn_carbamoylTrfase_sf"/>
</dbReference>
<dbReference type="Proteomes" id="UP000231267">
    <property type="component" value="Unassembled WGS sequence"/>
</dbReference>
<keyword evidence="4 6" id="KW-0808">Transferase</keyword>
<dbReference type="FunFam" id="3.40.50.1370:FF:000008">
    <property type="entry name" value="Ornithine carbamoyltransferase"/>
    <property type="match status" value="1"/>
</dbReference>
<organism evidence="9 10">
    <name type="scientific">Candidatus Taenaricola geysiri</name>
    <dbReference type="NCBI Taxonomy" id="1974752"/>
    <lineage>
        <taxon>Bacteria</taxon>
        <taxon>Pseudomonadati</taxon>
        <taxon>Candidatus Omnitrophota</taxon>
        <taxon>Candidatus Taenaricola</taxon>
    </lineage>
</organism>
<dbReference type="Pfam" id="PF02729">
    <property type="entry name" value="OTCace_N"/>
    <property type="match status" value="1"/>
</dbReference>
<dbReference type="GO" id="GO:0005737">
    <property type="term" value="C:cytoplasm"/>
    <property type="evidence" value="ECO:0007669"/>
    <property type="project" value="UniProtKB-SubCell"/>
</dbReference>
<dbReference type="GO" id="GO:0016597">
    <property type="term" value="F:amino acid binding"/>
    <property type="evidence" value="ECO:0007669"/>
    <property type="project" value="InterPro"/>
</dbReference>
<feature type="binding site" evidence="6">
    <location>
        <position position="159"/>
    </location>
    <ligand>
        <name>L-ornithine</name>
        <dbReference type="ChEBI" id="CHEBI:46911"/>
    </ligand>
</feature>
<feature type="domain" description="Aspartate/ornithine carbamoyltransferase Asp/Orn-binding" evidence="7">
    <location>
        <begin position="147"/>
        <end position="302"/>
    </location>
</feature>
<comment type="subcellular location">
    <subcellularLocation>
        <location evidence="6">Cytoplasm</location>
    </subcellularLocation>
</comment>
<dbReference type="HAMAP" id="MF_01109">
    <property type="entry name" value="OTCase"/>
    <property type="match status" value="1"/>
</dbReference>
<dbReference type="InterPro" id="IPR002292">
    <property type="entry name" value="Orn/put_carbamltrans"/>
</dbReference>
<dbReference type="EC" id="2.1.3.3" evidence="3 6"/>
<evidence type="ECO:0000256" key="2">
    <source>
        <dbReference type="ARBA" id="ARBA00007805"/>
    </source>
</evidence>
<feature type="binding site" evidence="6">
    <location>
        <begin position="263"/>
        <end position="264"/>
    </location>
    <ligand>
        <name>carbamoyl phosphate</name>
        <dbReference type="ChEBI" id="CHEBI:58228"/>
    </ligand>
</feature>
<dbReference type="EMBL" id="PFGP01000107">
    <property type="protein sequence ID" value="PIW66177.1"/>
    <property type="molecule type" value="Genomic_DNA"/>
</dbReference>
<evidence type="ECO:0000256" key="1">
    <source>
        <dbReference type="ARBA" id="ARBA00004975"/>
    </source>
</evidence>
<evidence type="ECO:0000256" key="3">
    <source>
        <dbReference type="ARBA" id="ARBA00013007"/>
    </source>
</evidence>
<dbReference type="NCBIfam" id="TIGR00658">
    <property type="entry name" value="orni_carb_tr"/>
    <property type="match status" value="1"/>
</dbReference>
<dbReference type="NCBIfam" id="NF001986">
    <property type="entry name" value="PRK00779.1"/>
    <property type="match status" value="1"/>
</dbReference>
<feature type="binding site" evidence="6">
    <location>
        <position position="223"/>
    </location>
    <ligand>
        <name>L-ornithine</name>
        <dbReference type="ChEBI" id="CHEBI:46911"/>
    </ligand>
</feature>
<dbReference type="SUPFAM" id="SSF53671">
    <property type="entry name" value="Aspartate/ornithine carbamoyltransferase"/>
    <property type="match status" value="1"/>
</dbReference>
<name>A0A2J0LQR2_9BACT</name>
<evidence type="ECO:0000256" key="6">
    <source>
        <dbReference type="HAMAP-Rule" id="MF_01109"/>
    </source>
</evidence>
<dbReference type="AlphaFoldDB" id="A0A2J0LQR2"/>
<accession>A0A2J0LQR2</accession>
<evidence type="ECO:0000313" key="9">
    <source>
        <dbReference type="EMBL" id="PIW66177.1"/>
    </source>
</evidence>
<dbReference type="GO" id="GO:0004585">
    <property type="term" value="F:ornithine carbamoyltransferase activity"/>
    <property type="evidence" value="ECO:0007669"/>
    <property type="project" value="UniProtKB-UniRule"/>
</dbReference>
<comment type="pathway">
    <text evidence="1">Amino-acid biosynthesis; L-arginine biosynthesis; L-arginine from L-ornithine and carbamoyl phosphate: step 1/3.</text>
</comment>
<dbReference type="InterPro" id="IPR024904">
    <property type="entry name" value="OTCase_ArgI"/>
</dbReference>